<dbReference type="EMBL" id="FCNP01000049">
    <property type="protein sequence ID" value="CVI63343.1"/>
    <property type="molecule type" value="Genomic_DNA"/>
</dbReference>
<dbReference type="RefSeq" id="WP_080855143.1">
    <property type="nucleotide sequence ID" value="NZ_LT009777.1"/>
</dbReference>
<reference evidence="1" key="1">
    <citation type="submission" date="2016-01" db="EMBL/GenBank/DDBJ databases">
        <authorList>
            <person name="Regsiter A."/>
            <person name="william w."/>
        </authorList>
    </citation>
    <scope>NUCLEOTIDE SEQUENCE</scope>
    <source>
        <strain evidence="1">NCPPB 1641</strain>
    </source>
</reference>
<sequence length="269" mass="29340">MTQAKIVDMTGGSARIVQSSVVASLPLSLAWSDDLHGDIALTAGGQVDFPTVARSDVRLIVLATPWKATPEELDDLGALGLPICPIFSFLPKLMNAGQGPIQAPFICESHVRMESPEVLQALLEQVAMLRAMGAVFHGHSSITYTSGGYTLQNGSNILSADLGSDVTHFEAHVIGADMRLEVTIPSGPSARPAIIRVATQHETRECVPRFERSSRLMWRAILSQMEGIGPLPYGLPQLREDHDLCRRFLRSAEVTEMRCCENHQGKQWS</sequence>
<keyword evidence="2" id="KW-1185">Reference proteome</keyword>
<accession>A0A1S7U904</accession>
<gene>
    <name evidence="1" type="ORF">AGR7A_pAt20194</name>
</gene>
<dbReference type="AlphaFoldDB" id="A0A1S7U904"/>
<proteinExistence type="predicted"/>
<comment type="caution">
    <text evidence="1">The sequence shown here is derived from an EMBL/GenBank/DDBJ whole genome shotgun (WGS) entry which is preliminary data.</text>
</comment>
<evidence type="ECO:0000313" key="2">
    <source>
        <dbReference type="Proteomes" id="UP000192140"/>
    </source>
</evidence>
<protein>
    <submittedName>
        <fullName evidence="1">Uncharacterized protein</fullName>
    </submittedName>
</protein>
<dbReference type="Proteomes" id="UP000192140">
    <property type="component" value="Unassembled WGS sequence"/>
</dbReference>
<organism evidence="1 2">
    <name type="scientific">Agrobacterium deltaense NCPPB 1641</name>
    <dbReference type="NCBI Taxonomy" id="1183425"/>
    <lineage>
        <taxon>Bacteria</taxon>
        <taxon>Pseudomonadati</taxon>
        <taxon>Pseudomonadota</taxon>
        <taxon>Alphaproteobacteria</taxon>
        <taxon>Hyphomicrobiales</taxon>
        <taxon>Rhizobiaceae</taxon>
        <taxon>Rhizobium/Agrobacterium group</taxon>
        <taxon>Agrobacterium</taxon>
    </lineage>
</organism>
<evidence type="ECO:0000313" key="1">
    <source>
        <dbReference type="EMBL" id="CVI63343.1"/>
    </source>
</evidence>
<name>A0A1S7U904_9HYPH</name>